<evidence type="ECO:0000313" key="2">
    <source>
        <dbReference type="EMBL" id="SDG83556.1"/>
    </source>
</evidence>
<evidence type="ECO:0000256" key="1">
    <source>
        <dbReference type="SAM" id="MobiDB-lite"/>
    </source>
</evidence>
<protein>
    <submittedName>
        <fullName evidence="2">Uncharacterized protein</fullName>
    </submittedName>
</protein>
<proteinExistence type="predicted"/>
<gene>
    <name evidence="2" type="ORF">SAMN05216466_105350</name>
</gene>
<dbReference type="AlphaFoldDB" id="A0A1G7XHE5"/>
<dbReference type="Proteomes" id="UP000199706">
    <property type="component" value="Unassembled WGS sequence"/>
</dbReference>
<reference evidence="2 3" key="1">
    <citation type="submission" date="2016-10" db="EMBL/GenBank/DDBJ databases">
        <authorList>
            <person name="de Groot N.N."/>
        </authorList>
    </citation>
    <scope>NUCLEOTIDE SEQUENCE [LARGE SCALE GENOMIC DNA]</scope>
    <source>
        <strain evidence="2 3">LMG 2247</strain>
    </source>
</reference>
<feature type="region of interest" description="Disordered" evidence="1">
    <location>
        <begin position="1"/>
        <end position="23"/>
    </location>
</feature>
<organism evidence="2 3">
    <name type="scientific">Paraburkholderia phenazinium</name>
    <dbReference type="NCBI Taxonomy" id="60549"/>
    <lineage>
        <taxon>Bacteria</taxon>
        <taxon>Pseudomonadati</taxon>
        <taxon>Pseudomonadota</taxon>
        <taxon>Betaproteobacteria</taxon>
        <taxon>Burkholderiales</taxon>
        <taxon>Burkholderiaceae</taxon>
        <taxon>Paraburkholderia</taxon>
    </lineage>
</organism>
<dbReference type="EMBL" id="FNCJ01000005">
    <property type="protein sequence ID" value="SDG83556.1"/>
    <property type="molecule type" value="Genomic_DNA"/>
</dbReference>
<evidence type="ECO:0000313" key="3">
    <source>
        <dbReference type="Proteomes" id="UP000199706"/>
    </source>
</evidence>
<accession>A0A1G7XHE5</accession>
<name>A0A1G7XHE5_9BURK</name>
<sequence length="86" mass="9154">MRLPDQLTQAAVHDPGRKAAGAAVPAKATSAIVMTARREESVPGARAVSRKHGSLPAGLFGNPEIIAQRTFFRTAHKNPARTRTLV</sequence>